<protein>
    <submittedName>
        <fullName evidence="11">Protein SMG5</fullName>
    </submittedName>
</protein>
<dbReference type="SUPFAM" id="SSF48452">
    <property type="entry name" value="TPR-like"/>
    <property type="match status" value="1"/>
</dbReference>
<dbReference type="GO" id="GO:0042162">
    <property type="term" value="F:telomeric DNA binding"/>
    <property type="evidence" value="ECO:0007669"/>
    <property type="project" value="TreeGrafter"/>
</dbReference>
<feature type="domain" description="DNA/RNA-binding" evidence="7">
    <location>
        <begin position="202"/>
        <end position="431"/>
    </location>
</feature>
<feature type="region of interest" description="Disordered" evidence="6">
    <location>
        <begin position="486"/>
        <end position="560"/>
    </location>
</feature>
<dbReference type="Pfam" id="PF10373">
    <property type="entry name" value="EST1_DNA_bind"/>
    <property type="match status" value="1"/>
</dbReference>
<dbReference type="Gene3D" id="3.40.50.1010">
    <property type="entry name" value="5'-nuclease"/>
    <property type="match status" value="1"/>
</dbReference>
<evidence type="ECO:0000256" key="4">
    <source>
        <dbReference type="ARBA" id="ARBA00023161"/>
    </source>
</evidence>
<dbReference type="AlphaFoldDB" id="A0A6J0CDT6"/>
<evidence type="ECO:0000256" key="1">
    <source>
        <dbReference type="ARBA" id="ARBA00004123"/>
    </source>
</evidence>
<dbReference type="GeneID" id="107227578"/>
<feature type="compositionally biased region" description="Low complexity" evidence="6">
    <location>
        <begin position="509"/>
        <end position="519"/>
    </location>
</feature>
<dbReference type="OrthoDB" id="5920073at2759"/>
<dbReference type="InterPro" id="IPR045153">
    <property type="entry name" value="Est1/Ebs1-like"/>
</dbReference>
<dbReference type="InterPro" id="IPR019458">
    <property type="entry name" value="Est1-like_N"/>
</dbReference>
<feature type="compositionally biased region" description="Basic and acidic residues" evidence="6">
    <location>
        <begin position="817"/>
        <end position="831"/>
    </location>
</feature>
<dbReference type="PANTHER" id="PTHR15696:SF7">
    <property type="entry name" value="NONSENSE-MEDIATED MRNA DECAY FACTOR"/>
    <property type="match status" value="1"/>
</dbReference>
<evidence type="ECO:0000313" key="11">
    <source>
        <dbReference type="RefSeq" id="XP_015524259.2"/>
    </source>
</evidence>
<keyword evidence="3" id="KW-0963">Cytoplasm</keyword>
<name>A0A6J0CDT6_NEOLC</name>
<dbReference type="InParanoid" id="A0A6J0CDT6"/>
<feature type="domain" description="PIN" evidence="9">
    <location>
        <begin position="864"/>
        <end position="970"/>
    </location>
</feature>
<evidence type="ECO:0000256" key="2">
    <source>
        <dbReference type="ARBA" id="ARBA00004496"/>
    </source>
</evidence>
<dbReference type="KEGG" id="nlo:107227578"/>
<dbReference type="Proteomes" id="UP000829291">
    <property type="component" value="Chromosome 3"/>
</dbReference>
<evidence type="ECO:0000256" key="3">
    <source>
        <dbReference type="ARBA" id="ARBA00022490"/>
    </source>
</evidence>
<dbReference type="Pfam" id="PF10374">
    <property type="entry name" value="EST1"/>
    <property type="match status" value="1"/>
</dbReference>
<dbReference type="Gene3D" id="1.25.40.10">
    <property type="entry name" value="Tetratricopeptide repeat domain"/>
    <property type="match status" value="1"/>
</dbReference>
<dbReference type="InterPro" id="IPR011990">
    <property type="entry name" value="TPR-like_helical_dom_sf"/>
</dbReference>
<evidence type="ECO:0000259" key="7">
    <source>
        <dbReference type="Pfam" id="PF10373"/>
    </source>
</evidence>
<evidence type="ECO:0000259" key="9">
    <source>
        <dbReference type="Pfam" id="PF13638"/>
    </source>
</evidence>
<dbReference type="GO" id="GO:0005737">
    <property type="term" value="C:cytoplasm"/>
    <property type="evidence" value="ECO:0007669"/>
    <property type="project" value="UniProtKB-SubCell"/>
</dbReference>
<reference evidence="11" key="1">
    <citation type="submission" date="2025-08" db="UniProtKB">
        <authorList>
            <consortium name="RefSeq"/>
        </authorList>
    </citation>
    <scope>IDENTIFICATION</scope>
    <source>
        <tissue evidence="11">Thorax and Abdomen</tissue>
    </source>
</reference>
<proteinExistence type="predicted"/>
<evidence type="ECO:0000256" key="6">
    <source>
        <dbReference type="SAM" id="MobiDB-lite"/>
    </source>
</evidence>
<accession>A0A6J0CDT6</accession>
<dbReference type="InterPro" id="IPR002716">
    <property type="entry name" value="PIN_dom"/>
</dbReference>
<dbReference type="FunCoup" id="A0A6J0CDT6">
    <property type="interactions" value="1495"/>
</dbReference>
<feature type="region of interest" description="Disordered" evidence="6">
    <location>
        <begin position="813"/>
        <end position="832"/>
    </location>
</feature>
<dbReference type="InterPro" id="IPR018834">
    <property type="entry name" value="DNA/RNA-bd_Est1-type"/>
</dbReference>
<organism evidence="11">
    <name type="scientific">Neodiprion lecontei</name>
    <name type="common">Redheaded pine sawfly</name>
    <dbReference type="NCBI Taxonomy" id="441921"/>
    <lineage>
        <taxon>Eukaryota</taxon>
        <taxon>Metazoa</taxon>
        <taxon>Ecdysozoa</taxon>
        <taxon>Arthropoda</taxon>
        <taxon>Hexapoda</taxon>
        <taxon>Insecta</taxon>
        <taxon>Pterygota</taxon>
        <taxon>Neoptera</taxon>
        <taxon>Endopterygota</taxon>
        <taxon>Hymenoptera</taxon>
        <taxon>Tenthredinoidea</taxon>
        <taxon>Diprionidae</taxon>
        <taxon>Diprioninae</taxon>
        <taxon>Neodiprion</taxon>
    </lineage>
</organism>
<dbReference type="RefSeq" id="XP_015524259.2">
    <property type="nucleotide sequence ID" value="XM_015668773.2"/>
</dbReference>
<dbReference type="CDD" id="cd09884">
    <property type="entry name" value="PIN_Smg5-like"/>
    <property type="match status" value="1"/>
</dbReference>
<keyword evidence="5" id="KW-0539">Nucleus</keyword>
<gene>
    <name evidence="11" type="primary">LOC107227578</name>
</gene>
<feature type="domain" description="Telomerase activating protein Est1-like N-terminal" evidence="8">
    <location>
        <begin position="76"/>
        <end position="192"/>
    </location>
</feature>
<keyword evidence="10" id="KW-1185">Reference proteome</keyword>
<evidence type="ECO:0000256" key="5">
    <source>
        <dbReference type="ARBA" id="ARBA00023242"/>
    </source>
</evidence>
<sequence length="1027" mass="116297">MKKSFNPVADARNDCLDQTRRLYRGVTDIAQRLDEQRSRSLSVIDIFTPSGETLRAKLRDYCERLIFKDTIGHARKIEELLWRRGFYDVVVAVKKLRKANSWNETEKAYIFTHLAVGVGFYHHLILRLQLECNLDLMGVIDFASPQNKEALSNRKQKSLQSKMHTEEVRRCAIRFIHRSLICLGDLSRYKLDLDPCWDPKIATRYYKMAILIDPNIGMPHNQLGTMSGNKNFGLDAVYYYMRCMLCSESFEGAEGNLKRMIATHSFTGKEEDQLHRCIAQLLSLLQLWNSISPNSDSINQVSQELLAEFENCLTLETTESDSKKEEESSIQLYLQSFAEDEPYHLTDEMVFKIMVICFMTIMKLQSKDSPEVRGVIAFTLAILSQLLQTTIERLQESVINISLLNSEEYVTSNPQFVRENGNDELKTDDVQDTNGINIENKQSLLNCDNNFLDINDNRKHLDNIEETFIDVDDLLNGVKKSKDKSKSLLTKLRRPRRRKNSSDSDASDADGATIGSSSDELNSDISETEEDALSEEIILSDDGVSEDLSDTEVPQVTNKEQDSIVEDKTNAIGETNPTLTDIKESINTLNANISSNSVNETVLKDDRDSTTNSGSALTVITNVDSNSAYDESNGSSNTIAYVAQLKKQSLGTAEIMNVLMGEGILTSIKICFDWLIGNPDIVQSCAKSSSTLLKRISTLLNLININADALFKNPENITLFQNLNSQNLKKSVEVVPLPEDIELKGLKVFDNTQKTLNWESLKKFRMNKREETLLRIMKLIKFGHFLSTIEESGISYDETTRLFVTSHVDNSTASNIDSRKEKKESEADHPQGKLMRHMGRLWLKAEVRALETRLRSRLMSPYLVPDHEALSKHMPALKRLVYAKRFIVVIPSVVVSALDEVKRTSSRAREATRWLEAQLRRGSRFLRAQRPHERLPIPLVKGPRPKDKEAWLYFQIIECCHYLTNQTKVSLTSEGEAPVVTLLTGCSADEQKTANFSPVGLAKSAGVNLEHIESFHTKWKASSKSHG</sequence>
<keyword evidence="4" id="KW-0866">Nonsense-mediated mRNA decay</keyword>
<dbReference type="GO" id="GO:0070034">
    <property type="term" value="F:telomerase RNA binding"/>
    <property type="evidence" value="ECO:0007669"/>
    <property type="project" value="TreeGrafter"/>
</dbReference>
<evidence type="ECO:0000313" key="10">
    <source>
        <dbReference type="Proteomes" id="UP000829291"/>
    </source>
</evidence>
<evidence type="ECO:0000259" key="8">
    <source>
        <dbReference type="Pfam" id="PF10374"/>
    </source>
</evidence>
<dbReference type="Pfam" id="PF13638">
    <property type="entry name" value="PIN_4"/>
    <property type="match status" value="1"/>
</dbReference>
<dbReference type="GO" id="GO:0000184">
    <property type="term" value="P:nuclear-transcribed mRNA catabolic process, nonsense-mediated decay"/>
    <property type="evidence" value="ECO:0007669"/>
    <property type="project" value="UniProtKB-KW"/>
</dbReference>
<comment type="subcellular location">
    <subcellularLocation>
        <location evidence="2">Cytoplasm</location>
    </subcellularLocation>
    <subcellularLocation>
        <location evidence="1">Nucleus</location>
    </subcellularLocation>
</comment>
<dbReference type="PANTHER" id="PTHR15696">
    <property type="entry name" value="SMG-7 SUPPRESSOR WITH MORPHOLOGICAL EFFECT ON GENITALIA PROTEIN 7"/>
    <property type="match status" value="1"/>
</dbReference>
<dbReference type="GO" id="GO:0005697">
    <property type="term" value="C:telomerase holoenzyme complex"/>
    <property type="evidence" value="ECO:0007669"/>
    <property type="project" value="TreeGrafter"/>
</dbReference>